<dbReference type="PROSITE" id="PS51387">
    <property type="entry name" value="FAD_PCMH"/>
    <property type="match status" value="1"/>
</dbReference>
<evidence type="ECO:0000313" key="5">
    <source>
        <dbReference type="EMBL" id="GIH76706.1"/>
    </source>
</evidence>
<dbReference type="RefSeq" id="WP_203891274.1">
    <property type="nucleotide sequence ID" value="NZ_BOOH01000021.1"/>
</dbReference>
<proteinExistence type="predicted"/>
<dbReference type="PANTHER" id="PTHR42659:SF2">
    <property type="entry name" value="XANTHINE DEHYDROGENASE SUBUNIT C-RELATED"/>
    <property type="match status" value="1"/>
</dbReference>
<dbReference type="GO" id="GO:0071949">
    <property type="term" value="F:FAD binding"/>
    <property type="evidence" value="ECO:0007669"/>
    <property type="project" value="InterPro"/>
</dbReference>
<organism evidence="5 6">
    <name type="scientific">Planobispora longispora</name>
    <dbReference type="NCBI Taxonomy" id="28887"/>
    <lineage>
        <taxon>Bacteria</taxon>
        <taxon>Bacillati</taxon>
        <taxon>Actinomycetota</taxon>
        <taxon>Actinomycetes</taxon>
        <taxon>Streptosporangiales</taxon>
        <taxon>Streptosporangiaceae</taxon>
        <taxon>Planobispora</taxon>
    </lineage>
</organism>
<dbReference type="Gene3D" id="3.30.43.10">
    <property type="entry name" value="Uridine Diphospho-n-acetylenolpyruvylglucosamine Reductase, domain 2"/>
    <property type="match status" value="1"/>
</dbReference>
<dbReference type="InterPro" id="IPR016169">
    <property type="entry name" value="FAD-bd_PCMH_sub2"/>
</dbReference>
<dbReference type="InterPro" id="IPR036318">
    <property type="entry name" value="FAD-bd_PCMH-like_sf"/>
</dbReference>
<keyword evidence="3" id="KW-0560">Oxidoreductase</keyword>
<dbReference type="EMBL" id="BOOH01000021">
    <property type="protein sequence ID" value="GIH76706.1"/>
    <property type="molecule type" value="Genomic_DNA"/>
</dbReference>
<evidence type="ECO:0000256" key="2">
    <source>
        <dbReference type="ARBA" id="ARBA00022827"/>
    </source>
</evidence>
<dbReference type="InterPro" id="IPR051312">
    <property type="entry name" value="Diverse_Substr_Oxidored"/>
</dbReference>
<dbReference type="Pfam" id="PF03450">
    <property type="entry name" value="CO_deh_flav_C"/>
    <property type="match status" value="1"/>
</dbReference>
<evidence type="ECO:0000256" key="1">
    <source>
        <dbReference type="ARBA" id="ARBA00022630"/>
    </source>
</evidence>
<dbReference type="PANTHER" id="PTHR42659">
    <property type="entry name" value="XANTHINE DEHYDROGENASE SUBUNIT C-RELATED"/>
    <property type="match status" value="1"/>
</dbReference>
<dbReference type="Pfam" id="PF00941">
    <property type="entry name" value="FAD_binding_5"/>
    <property type="match status" value="1"/>
</dbReference>
<dbReference type="AlphaFoldDB" id="A0A8J3RHY0"/>
<evidence type="ECO:0000313" key="6">
    <source>
        <dbReference type="Proteomes" id="UP000616724"/>
    </source>
</evidence>
<reference evidence="5 6" key="1">
    <citation type="submission" date="2021-01" db="EMBL/GenBank/DDBJ databases">
        <title>Whole genome shotgun sequence of Planobispora longispora NBRC 13918.</title>
        <authorList>
            <person name="Komaki H."/>
            <person name="Tamura T."/>
        </authorList>
    </citation>
    <scope>NUCLEOTIDE SEQUENCE [LARGE SCALE GENOMIC DNA]</scope>
    <source>
        <strain evidence="5 6">NBRC 13918</strain>
    </source>
</reference>
<dbReference type="SMART" id="SM01092">
    <property type="entry name" value="CO_deh_flav_C"/>
    <property type="match status" value="1"/>
</dbReference>
<dbReference type="InterPro" id="IPR016167">
    <property type="entry name" value="FAD-bd_PCMH_sub1"/>
</dbReference>
<evidence type="ECO:0000259" key="4">
    <source>
        <dbReference type="PROSITE" id="PS51387"/>
    </source>
</evidence>
<keyword evidence="1" id="KW-0285">Flavoprotein</keyword>
<feature type="domain" description="FAD-binding PCMH-type" evidence="4">
    <location>
        <begin position="1"/>
        <end position="177"/>
    </location>
</feature>
<keyword evidence="6" id="KW-1185">Reference proteome</keyword>
<comment type="caution">
    <text evidence="5">The sequence shown here is derived from an EMBL/GenBank/DDBJ whole genome shotgun (WGS) entry which is preliminary data.</text>
</comment>
<sequence>MKPPPFDYHRPSSLGEALDVLAGTGEDGKVLAGGQSLIPLLNMRLAAPAHLVDINRLTDLAAVEEEPGGLRVGALARHSRVERSARAAEVQPLLGQALRLVAHPVIRNRGTVVGSLVHADPAAELPAVLALLGGSVRLARRGGTRDVPAAGFFTGPLESAAGPGELAVSAFFPALAPRSGTAFHEVARRHGDYALAGVAALVGLDDDLRVSVARVACVSVGPVPLVADVVGACGHRPPASADWAGAARAVQDRIEPETDIHATADYRRHLTGVLAERALRDAAREALHA</sequence>
<dbReference type="Gene3D" id="3.30.390.50">
    <property type="entry name" value="CO dehydrogenase flavoprotein, C-terminal domain"/>
    <property type="match status" value="1"/>
</dbReference>
<dbReference type="GO" id="GO:0016491">
    <property type="term" value="F:oxidoreductase activity"/>
    <property type="evidence" value="ECO:0007669"/>
    <property type="project" value="UniProtKB-KW"/>
</dbReference>
<dbReference type="InterPro" id="IPR016166">
    <property type="entry name" value="FAD-bd_PCMH"/>
</dbReference>
<gene>
    <name evidence="5" type="ORF">Plo01_31350</name>
</gene>
<accession>A0A8J3RHY0</accession>
<dbReference type="SUPFAM" id="SSF55447">
    <property type="entry name" value="CO dehydrogenase flavoprotein C-terminal domain-like"/>
    <property type="match status" value="1"/>
</dbReference>
<dbReference type="Gene3D" id="3.30.465.10">
    <property type="match status" value="1"/>
</dbReference>
<protein>
    <submittedName>
        <fullName evidence="5">Carbon monoxide dehydrogenase</fullName>
    </submittedName>
</protein>
<dbReference type="InterPro" id="IPR002346">
    <property type="entry name" value="Mopterin_DH_FAD-bd"/>
</dbReference>
<evidence type="ECO:0000256" key="3">
    <source>
        <dbReference type="ARBA" id="ARBA00023002"/>
    </source>
</evidence>
<keyword evidence="2" id="KW-0274">FAD</keyword>
<dbReference type="Proteomes" id="UP000616724">
    <property type="component" value="Unassembled WGS sequence"/>
</dbReference>
<name>A0A8J3RHY0_9ACTN</name>
<dbReference type="SUPFAM" id="SSF56176">
    <property type="entry name" value="FAD-binding/transporter-associated domain-like"/>
    <property type="match status" value="1"/>
</dbReference>
<dbReference type="InterPro" id="IPR036683">
    <property type="entry name" value="CO_DH_flav_C_dom_sf"/>
</dbReference>
<dbReference type="InterPro" id="IPR005107">
    <property type="entry name" value="CO_DH_flav_C"/>
</dbReference>